<name>A0A9X2EKB3_9SPHN</name>
<dbReference type="PANTHER" id="PTHR10443">
    <property type="entry name" value="MICROSOMAL DIPEPTIDASE"/>
    <property type="match status" value="1"/>
</dbReference>
<dbReference type="AlphaFoldDB" id="A0A9X2EKB3"/>
<protein>
    <submittedName>
        <fullName evidence="2">Dipeptidase</fullName>
    </submittedName>
</protein>
<dbReference type="InterPro" id="IPR032466">
    <property type="entry name" value="Metal_Hydrolase"/>
</dbReference>
<dbReference type="PANTHER" id="PTHR10443:SF12">
    <property type="entry name" value="DIPEPTIDASE"/>
    <property type="match status" value="1"/>
</dbReference>
<keyword evidence="1" id="KW-0732">Signal</keyword>
<evidence type="ECO:0000313" key="2">
    <source>
        <dbReference type="EMBL" id="MCM8558406.1"/>
    </source>
</evidence>
<comment type="caution">
    <text evidence="2">The sequence shown here is derived from an EMBL/GenBank/DDBJ whole genome shotgun (WGS) entry which is preliminary data.</text>
</comment>
<feature type="signal peptide" evidence="1">
    <location>
        <begin position="1"/>
        <end position="19"/>
    </location>
</feature>
<dbReference type="EMBL" id="JAMSHT010000001">
    <property type="protein sequence ID" value="MCM8558406.1"/>
    <property type="molecule type" value="Genomic_DNA"/>
</dbReference>
<gene>
    <name evidence="2" type="ORF">NDO55_11310</name>
</gene>
<accession>A0A9X2EKB3</accession>
<dbReference type="Pfam" id="PF01244">
    <property type="entry name" value="Peptidase_M19"/>
    <property type="match status" value="1"/>
</dbReference>
<reference evidence="2" key="1">
    <citation type="submission" date="2022-06" db="EMBL/GenBank/DDBJ databases">
        <title>Sphingomicrobium sedimins sp. nov., a marine bacterium isolated from tidal flat.</title>
        <authorList>
            <person name="Kim C.-H."/>
            <person name="Yoo Y."/>
            <person name="Kim J.-J."/>
        </authorList>
    </citation>
    <scope>NUCLEOTIDE SEQUENCE</scope>
    <source>
        <strain evidence="2">GRR-S6-50</strain>
    </source>
</reference>
<dbReference type="GO" id="GO:0070573">
    <property type="term" value="F:metallodipeptidase activity"/>
    <property type="evidence" value="ECO:0007669"/>
    <property type="project" value="InterPro"/>
</dbReference>
<feature type="chain" id="PRO_5040876357" evidence="1">
    <location>
        <begin position="20"/>
        <end position="428"/>
    </location>
</feature>
<dbReference type="Gene3D" id="3.20.20.140">
    <property type="entry name" value="Metal-dependent hydrolases"/>
    <property type="match status" value="1"/>
</dbReference>
<evidence type="ECO:0000256" key="1">
    <source>
        <dbReference type="SAM" id="SignalP"/>
    </source>
</evidence>
<dbReference type="InterPro" id="IPR008257">
    <property type="entry name" value="Pept_M19"/>
</dbReference>
<dbReference type="PROSITE" id="PS51365">
    <property type="entry name" value="RENAL_DIPEPTIDASE_2"/>
    <property type="match status" value="1"/>
</dbReference>
<proteinExistence type="predicted"/>
<sequence>MLNLTLAAALVASTPQSTAAALAAAHPPMAADGIDPDAAARIERILAETPLIDGHNDLPIALRFRANRAIDDLEADTPYMTDIEGMHAGRVGAQMWSVYISANTTGDEAIRTTIDQIDIVDRLVEAYPRDFGWAHDADEVMEVFDSGRIASMAGIEGGHQIGGNIAALRQFKRLGAIYMTLTHSRTTGWADSATDDPVHGGLSDFGKQVIREMNRVGMLVDLSHVTPDAMHDTLDVTSAPVIFSHSSARGVTDHVRNVPDDVLLRLKDNGGVVMVTFVPQFVNADVGAWSERRSAEIERLMEQYPMVDGQPSEEGRAALDAWMEANPAPTATISDVADHIEHVAKVAGYDHVGIGGDLDGISMTVAGLDSVDDYPDLLAELVARGWSDENLAKLVGGNVLRVMREAEAVSRDMKRSTDPLIDMAPLED</sequence>
<dbReference type="Proteomes" id="UP001155128">
    <property type="component" value="Unassembled WGS sequence"/>
</dbReference>
<keyword evidence="3" id="KW-1185">Reference proteome</keyword>
<organism evidence="2 3">
    <name type="scientific">Sphingomicrobium sediminis</name>
    <dbReference type="NCBI Taxonomy" id="2950949"/>
    <lineage>
        <taxon>Bacteria</taxon>
        <taxon>Pseudomonadati</taxon>
        <taxon>Pseudomonadota</taxon>
        <taxon>Alphaproteobacteria</taxon>
        <taxon>Sphingomonadales</taxon>
        <taxon>Sphingomonadaceae</taxon>
        <taxon>Sphingomicrobium</taxon>
    </lineage>
</organism>
<evidence type="ECO:0000313" key="3">
    <source>
        <dbReference type="Proteomes" id="UP001155128"/>
    </source>
</evidence>
<dbReference type="CDD" id="cd01301">
    <property type="entry name" value="rDP_like"/>
    <property type="match status" value="1"/>
</dbReference>
<dbReference type="SUPFAM" id="SSF51556">
    <property type="entry name" value="Metallo-dependent hydrolases"/>
    <property type="match status" value="1"/>
</dbReference>
<dbReference type="GO" id="GO:0006508">
    <property type="term" value="P:proteolysis"/>
    <property type="evidence" value="ECO:0007669"/>
    <property type="project" value="InterPro"/>
</dbReference>
<dbReference type="RefSeq" id="WP_252115276.1">
    <property type="nucleotide sequence ID" value="NZ_JAMSHT010000001.1"/>
</dbReference>